<reference evidence="1" key="2">
    <citation type="journal article" date="2023" name="IMA Fungus">
        <title>Comparative genomic study of the Penicillium genus elucidates a diverse pangenome and 15 lateral gene transfer events.</title>
        <authorList>
            <person name="Petersen C."/>
            <person name="Sorensen T."/>
            <person name="Nielsen M.R."/>
            <person name="Sondergaard T.E."/>
            <person name="Sorensen J.L."/>
            <person name="Fitzpatrick D.A."/>
            <person name="Frisvad J.C."/>
            <person name="Nielsen K.L."/>
        </authorList>
    </citation>
    <scope>NUCLEOTIDE SEQUENCE</scope>
    <source>
        <strain evidence="1">IBT 17660</strain>
    </source>
</reference>
<protein>
    <submittedName>
        <fullName evidence="1">NAD(P)-binding protein</fullName>
    </submittedName>
</protein>
<evidence type="ECO:0000313" key="1">
    <source>
        <dbReference type="EMBL" id="KAJ5462217.1"/>
    </source>
</evidence>
<dbReference type="Proteomes" id="UP001147760">
    <property type="component" value="Unassembled WGS sequence"/>
</dbReference>
<organism evidence="1 2">
    <name type="scientific">Penicillium desertorum</name>
    <dbReference type="NCBI Taxonomy" id="1303715"/>
    <lineage>
        <taxon>Eukaryota</taxon>
        <taxon>Fungi</taxon>
        <taxon>Dikarya</taxon>
        <taxon>Ascomycota</taxon>
        <taxon>Pezizomycotina</taxon>
        <taxon>Eurotiomycetes</taxon>
        <taxon>Eurotiomycetidae</taxon>
        <taxon>Eurotiales</taxon>
        <taxon>Aspergillaceae</taxon>
        <taxon>Penicillium</taxon>
    </lineage>
</organism>
<dbReference type="AlphaFoldDB" id="A0A9X0BHR8"/>
<keyword evidence="2" id="KW-1185">Reference proteome</keyword>
<sequence length="87" mass="9276">MEPQSSLFGVRRGGLDMDPGCVVMDAWGKTEEARQAMKAVGAGDDGGGASGIAELWKEGETLLEDFRTEGENIADDETKFGGRRIVV</sequence>
<reference evidence="1" key="1">
    <citation type="submission" date="2022-12" db="EMBL/GenBank/DDBJ databases">
        <authorList>
            <person name="Petersen C."/>
        </authorList>
    </citation>
    <scope>NUCLEOTIDE SEQUENCE</scope>
    <source>
        <strain evidence="1">IBT 17660</strain>
    </source>
</reference>
<proteinExistence type="predicted"/>
<accession>A0A9X0BHR8</accession>
<dbReference type="EMBL" id="JAPWDO010000007">
    <property type="protein sequence ID" value="KAJ5462217.1"/>
    <property type="molecule type" value="Genomic_DNA"/>
</dbReference>
<gene>
    <name evidence="1" type="ORF">N7530_010422</name>
</gene>
<comment type="caution">
    <text evidence="1">The sequence shown here is derived from an EMBL/GenBank/DDBJ whole genome shotgun (WGS) entry which is preliminary data.</text>
</comment>
<evidence type="ECO:0000313" key="2">
    <source>
        <dbReference type="Proteomes" id="UP001147760"/>
    </source>
</evidence>
<name>A0A9X0BHR8_9EURO</name>